<name>K0SVT7_THAOC</name>
<dbReference type="Proteomes" id="UP000266841">
    <property type="component" value="Unassembled WGS sequence"/>
</dbReference>
<protein>
    <submittedName>
        <fullName evidence="1">Uncharacterized protein</fullName>
    </submittedName>
</protein>
<reference evidence="1 2" key="1">
    <citation type="journal article" date="2012" name="Genome Biol.">
        <title>Genome and low-iron response of an oceanic diatom adapted to chronic iron limitation.</title>
        <authorList>
            <person name="Lommer M."/>
            <person name="Specht M."/>
            <person name="Roy A.S."/>
            <person name="Kraemer L."/>
            <person name="Andreson R."/>
            <person name="Gutowska M.A."/>
            <person name="Wolf J."/>
            <person name="Bergner S.V."/>
            <person name="Schilhabel M.B."/>
            <person name="Klostermeier U.C."/>
            <person name="Beiko R.G."/>
            <person name="Rosenstiel P."/>
            <person name="Hippler M."/>
            <person name="Laroche J."/>
        </authorList>
    </citation>
    <scope>NUCLEOTIDE SEQUENCE [LARGE SCALE GENOMIC DNA]</scope>
    <source>
        <strain evidence="1 2">CCMP1005</strain>
    </source>
</reference>
<organism evidence="1 2">
    <name type="scientific">Thalassiosira oceanica</name>
    <name type="common">Marine diatom</name>
    <dbReference type="NCBI Taxonomy" id="159749"/>
    <lineage>
        <taxon>Eukaryota</taxon>
        <taxon>Sar</taxon>
        <taxon>Stramenopiles</taxon>
        <taxon>Ochrophyta</taxon>
        <taxon>Bacillariophyta</taxon>
        <taxon>Coscinodiscophyceae</taxon>
        <taxon>Thalassiosirophycidae</taxon>
        <taxon>Thalassiosirales</taxon>
        <taxon>Thalassiosiraceae</taxon>
        <taxon>Thalassiosira</taxon>
    </lineage>
</organism>
<keyword evidence="2" id="KW-1185">Reference proteome</keyword>
<dbReference type="EMBL" id="AGNL01016451">
    <property type="protein sequence ID" value="EJK65086.1"/>
    <property type="molecule type" value="Genomic_DNA"/>
</dbReference>
<evidence type="ECO:0000313" key="2">
    <source>
        <dbReference type="Proteomes" id="UP000266841"/>
    </source>
</evidence>
<dbReference type="AlphaFoldDB" id="K0SVT7"/>
<gene>
    <name evidence="1" type="ORF">THAOC_14107</name>
</gene>
<accession>K0SVT7</accession>
<proteinExistence type="predicted"/>
<sequence length="183" mass="20060">MTLSRPKLFRQQDDNEGIRLRRRELVGTNPRIPAACAQAFGSFIVGFEVGKARLSNGRRRLGMTAMKSPMRSCVGGSDLGPLSSPSGPKVSFEVGKAWLSGVRRRPPAARHEGRGNADTIPLGRLGSGPVIISNETKRCLGEAQFWLLPSRSVAKWHTQKLEDAGASEQLGFCFLEPHYFDLL</sequence>
<comment type="caution">
    <text evidence="1">The sequence shown here is derived from an EMBL/GenBank/DDBJ whole genome shotgun (WGS) entry which is preliminary data.</text>
</comment>
<evidence type="ECO:0000313" key="1">
    <source>
        <dbReference type="EMBL" id="EJK65086.1"/>
    </source>
</evidence>